<evidence type="ECO:0000259" key="14">
    <source>
        <dbReference type="Pfam" id="PF00593"/>
    </source>
</evidence>
<keyword evidence="5 12" id="KW-0812">Transmembrane</keyword>
<comment type="similarity">
    <text evidence="2 12 13">Belongs to the TonB-dependent receptor family.</text>
</comment>
<keyword evidence="4 12" id="KW-1134">Transmembrane beta strand</keyword>
<feature type="domain" description="TonB-dependent receptor-like beta-barrel" evidence="14">
    <location>
        <begin position="131"/>
        <end position="552"/>
    </location>
</feature>
<dbReference type="InterPro" id="IPR000531">
    <property type="entry name" value="Beta-barrel_TonB"/>
</dbReference>
<evidence type="ECO:0000256" key="9">
    <source>
        <dbReference type="ARBA" id="ARBA00023136"/>
    </source>
</evidence>
<feature type="domain" description="TonB-dependent receptor plug" evidence="15">
    <location>
        <begin position="5"/>
        <end position="110"/>
    </location>
</feature>
<dbReference type="EMBL" id="JADJMS010000048">
    <property type="protein sequence ID" value="MBK7417226.1"/>
    <property type="molecule type" value="Genomic_DNA"/>
</dbReference>
<name>A0A935K077_9RHOO</name>
<dbReference type="InterPro" id="IPR039426">
    <property type="entry name" value="TonB-dep_rcpt-like"/>
</dbReference>
<evidence type="ECO:0000313" key="16">
    <source>
        <dbReference type="EMBL" id="MBK7417226.1"/>
    </source>
</evidence>
<keyword evidence="11 12" id="KW-0998">Cell outer membrane</keyword>
<evidence type="ECO:0000256" key="7">
    <source>
        <dbReference type="ARBA" id="ARBA00023065"/>
    </source>
</evidence>
<evidence type="ECO:0000256" key="6">
    <source>
        <dbReference type="ARBA" id="ARBA00022729"/>
    </source>
</evidence>
<dbReference type="Pfam" id="PF00593">
    <property type="entry name" value="TonB_dep_Rec_b-barrel"/>
    <property type="match status" value="1"/>
</dbReference>
<dbReference type="GO" id="GO:0009279">
    <property type="term" value="C:cell outer membrane"/>
    <property type="evidence" value="ECO:0007669"/>
    <property type="project" value="UniProtKB-SubCell"/>
</dbReference>
<dbReference type="Gene3D" id="2.170.130.10">
    <property type="entry name" value="TonB-dependent receptor, plug domain"/>
    <property type="match status" value="1"/>
</dbReference>
<dbReference type="GO" id="GO:0015889">
    <property type="term" value="P:cobalamin transport"/>
    <property type="evidence" value="ECO:0007669"/>
    <property type="project" value="TreeGrafter"/>
</dbReference>
<evidence type="ECO:0000256" key="12">
    <source>
        <dbReference type="PROSITE-ProRule" id="PRU01360"/>
    </source>
</evidence>
<keyword evidence="10 16" id="KW-0675">Receptor</keyword>
<evidence type="ECO:0000256" key="11">
    <source>
        <dbReference type="ARBA" id="ARBA00023237"/>
    </source>
</evidence>
<dbReference type="PANTHER" id="PTHR30069">
    <property type="entry name" value="TONB-DEPENDENT OUTER MEMBRANE RECEPTOR"/>
    <property type="match status" value="1"/>
</dbReference>
<dbReference type="CDD" id="cd01347">
    <property type="entry name" value="ligand_gated_channel"/>
    <property type="match status" value="1"/>
</dbReference>
<dbReference type="InterPro" id="IPR036942">
    <property type="entry name" value="Beta-barrel_TonB_sf"/>
</dbReference>
<keyword evidence="6" id="KW-0732">Signal</keyword>
<evidence type="ECO:0000259" key="15">
    <source>
        <dbReference type="Pfam" id="PF07715"/>
    </source>
</evidence>
<evidence type="ECO:0000256" key="1">
    <source>
        <dbReference type="ARBA" id="ARBA00004571"/>
    </source>
</evidence>
<comment type="subcellular location">
    <subcellularLocation>
        <location evidence="1 12">Cell outer membrane</location>
        <topology evidence="1 12">Multi-pass membrane protein</topology>
    </subcellularLocation>
</comment>
<dbReference type="Pfam" id="PF07715">
    <property type="entry name" value="Plug"/>
    <property type="match status" value="1"/>
</dbReference>
<evidence type="ECO:0000256" key="8">
    <source>
        <dbReference type="ARBA" id="ARBA00023077"/>
    </source>
</evidence>
<dbReference type="Gene3D" id="2.40.170.20">
    <property type="entry name" value="TonB-dependent receptor, beta-barrel domain"/>
    <property type="match status" value="1"/>
</dbReference>
<reference evidence="16 17" key="1">
    <citation type="submission" date="2020-10" db="EMBL/GenBank/DDBJ databases">
        <title>Connecting structure to function with the recovery of over 1000 high-quality activated sludge metagenome-assembled genomes encoding full-length rRNA genes using long-read sequencing.</title>
        <authorList>
            <person name="Singleton C.M."/>
            <person name="Petriglieri F."/>
            <person name="Kristensen J.M."/>
            <person name="Kirkegaard R.H."/>
            <person name="Michaelsen T.Y."/>
            <person name="Andersen M.H."/>
            <person name="Karst S.M."/>
            <person name="Dueholm M.S."/>
            <person name="Nielsen P.H."/>
            <person name="Albertsen M."/>
        </authorList>
    </citation>
    <scope>NUCLEOTIDE SEQUENCE [LARGE SCALE GENOMIC DNA]</scope>
    <source>
        <strain evidence="16">EsbW_18-Q3-R4-48_BATAC.463</strain>
    </source>
</reference>
<dbReference type="AlphaFoldDB" id="A0A935K077"/>
<proteinExistence type="inferred from homology"/>
<dbReference type="PROSITE" id="PS52016">
    <property type="entry name" value="TONB_DEPENDENT_REC_3"/>
    <property type="match status" value="1"/>
</dbReference>
<evidence type="ECO:0000256" key="5">
    <source>
        <dbReference type="ARBA" id="ARBA00022692"/>
    </source>
</evidence>
<keyword evidence="8 13" id="KW-0798">TonB box</keyword>
<gene>
    <name evidence="16" type="ORF">IPJ38_21115</name>
</gene>
<evidence type="ECO:0000256" key="4">
    <source>
        <dbReference type="ARBA" id="ARBA00022452"/>
    </source>
</evidence>
<keyword evidence="3 12" id="KW-0813">Transport</keyword>
<keyword evidence="9 12" id="KW-0472">Membrane</keyword>
<protein>
    <submittedName>
        <fullName evidence="16">TonB-dependent receptor</fullName>
    </submittedName>
</protein>
<evidence type="ECO:0000313" key="17">
    <source>
        <dbReference type="Proteomes" id="UP000739411"/>
    </source>
</evidence>
<sequence>MRSSELLSDVSVVDREELEQAGQSTLGDILSRQPGIEFYSQGSNGATGSIFMRGTSSGHTLVLIDGIRTGSATLGQMSSWSRIPAQQIERIEILRGPASSLYGSDAIGGVIQIFTRQGNGPFHVNAEIGAGSYDTYSASGGFSGSQDAWRYALNANTFRTNGFNSIKNPKNGAYNKDSDGFYNNSISGNLAYLFAKGHEAGASVFYSEGENKYDSGFSKANAAKDYRNQLAVSSFNTYLKNALTNNWTSTLRFGHSTDDSTNLTNRSASSLFRTDQEQYAWQNDIKTGIGSFLLGVERLDQRVSGTGNYRTDQRTIDSILAGWSTKYESHRLQTNLRYDENSQFNGKTTGAIAYGYQISDAWRANISYGTAFKAPSFNDLYYPLTFGSQGNPNLLPESSRNREAALHYETGMHHVSLTWYLNQVNNLISWTESPPGSFAYTPNNIGNARLEGSTLAYEGQVGSFKLGANYNYLDPRDADTGRQLARRATNFGSAAVGQQLGAWEWRVELQASDRRYDTDANTRKLSGYALTNLYGAYNFAKDWSVFARVNNLFDRNYELAADYATPGTNAFIGVRYSPK</sequence>
<evidence type="ECO:0000256" key="2">
    <source>
        <dbReference type="ARBA" id="ARBA00009810"/>
    </source>
</evidence>
<keyword evidence="7" id="KW-0406">Ion transport</keyword>
<dbReference type="PANTHER" id="PTHR30069:SF53">
    <property type="entry name" value="COLICIN I RECEPTOR-RELATED"/>
    <property type="match status" value="1"/>
</dbReference>
<evidence type="ECO:0000256" key="10">
    <source>
        <dbReference type="ARBA" id="ARBA00023170"/>
    </source>
</evidence>
<accession>A0A935K077</accession>
<dbReference type="InterPro" id="IPR037066">
    <property type="entry name" value="Plug_dom_sf"/>
</dbReference>
<comment type="caution">
    <text evidence="16">The sequence shown here is derived from an EMBL/GenBank/DDBJ whole genome shotgun (WGS) entry which is preliminary data.</text>
</comment>
<evidence type="ECO:0000256" key="3">
    <source>
        <dbReference type="ARBA" id="ARBA00022448"/>
    </source>
</evidence>
<dbReference type="InterPro" id="IPR012910">
    <property type="entry name" value="Plug_dom"/>
</dbReference>
<evidence type="ECO:0000256" key="13">
    <source>
        <dbReference type="RuleBase" id="RU003357"/>
    </source>
</evidence>
<dbReference type="Proteomes" id="UP000739411">
    <property type="component" value="Unassembled WGS sequence"/>
</dbReference>
<organism evidence="16 17">
    <name type="scientific">Candidatus Dechloromonas phosphorivorans</name>
    <dbReference type="NCBI Taxonomy" id="2899244"/>
    <lineage>
        <taxon>Bacteria</taxon>
        <taxon>Pseudomonadati</taxon>
        <taxon>Pseudomonadota</taxon>
        <taxon>Betaproteobacteria</taxon>
        <taxon>Rhodocyclales</taxon>
        <taxon>Azonexaceae</taxon>
        <taxon>Dechloromonas</taxon>
    </lineage>
</organism>
<dbReference type="GO" id="GO:0006811">
    <property type="term" value="P:monoatomic ion transport"/>
    <property type="evidence" value="ECO:0007669"/>
    <property type="project" value="UniProtKB-KW"/>
</dbReference>
<dbReference type="SUPFAM" id="SSF56935">
    <property type="entry name" value="Porins"/>
    <property type="match status" value="1"/>
</dbReference>